<dbReference type="Gene3D" id="1.10.10.10">
    <property type="entry name" value="Winged helix-like DNA-binding domain superfamily/Winged helix DNA-binding domain"/>
    <property type="match status" value="1"/>
</dbReference>
<dbReference type="InterPro" id="IPR036390">
    <property type="entry name" value="WH_DNA-bd_sf"/>
</dbReference>
<organism evidence="5">
    <name type="scientific">Streptomyces sp. R21</name>
    <dbReference type="NCBI Taxonomy" id="3238627"/>
    <lineage>
        <taxon>Bacteria</taxon>
        <taxon>Bacillati</taxon>
        <taxon>Actinomycetota</taxon>
        <taxon>Actinomycetes</taxon>
        <taxon>Kitasatosporales</taxon>
        <taxon>Streptomycetaceae</taxon>
        <taxon>Streptomyces</taxon>
    </lineage>
</organism>
<dbReference type="InterPro" id="IPR001845">
    <property type="entry name" value="HTH_ArsR_DNA-bd_dom"/>
</dbReference>
<dbReference type="EMBL" id="CP163435">
    <property type="protein sequence ID" value="XDQ24805.1"/>
    <property type="molecule type" value="Genomic_DNA"/>
</dbReference>
<dbReference type="PANTHER" id="PTHR43132:SF8">
    <property type="entry name" value="HTH-TYPE TRANSCRIPTIONAL REGULATOR KMTR"/>
    <property type="match status" value="1"/>
</dbReference>
<feature type="domain" description="HTH arsR-type" evidence="4">
    <location>
        <begin position="225"/>
        <end position="295"/>
    </location>
</feature>
<accession>A0AB39P2A0</accession>
<evidence type="ECO:0000256" key="1">
    <source>
        <dbReference type="ARBA" id="ARBA00023015"/>
    </source>
</evidence>
<reference evidence="5" key="1">
    <citation type="submission" date="2024-07" db="EMBL/GenBank/DDBJ databases">
        <authorList>
            <person name="Yu S.T."/>
        </authorList>
    </citation>
    <scope>NUCLEOTIDE SEQUENCE</scope>
    <source>
        <strain evidence="5">R21</strain>
    </source>
</reference>
<dbReference type="PANTHER" id="PTHR43132">
    <property type="entry name" value="ARSENICAL RESISTANCE OPERON REPRESSOR ARSR-RELATED"/>
    <property type="match status" value="1"/>
</dbReference>
<dbReference type="CDD" id="cd00090">
    <property type="entry name" value="HTH_ARSR"/>
    <property type="match status" value="1"/>
</dbReference>
<evidence type="ECO:0000259" key="4">
    <source>
        <dbReference type="SMART" id="SM00418"/>
    </source>
</evidence>
<sequence>MGTVRFGVHDVVNIRFAISPLGETVAAFRAALDPGRYAVHLPWLRTAVPLVEGRDLARRTAPLADLVRRTAVPEALTPPPRCPLSEIEEELARAAVGAETADAVRAWWRAAVEPHWPRMRALLEADIAHRTRQLAEDGIREVLAHLHPTLSWEGDRLVSPHLPSPGPGRADVVLDLDGAGITLAPTVFAPECRLLAGDGTAPPALVYPARALGPLWERRDPAGDGLARLMGRSRARLLAHTSSPSTTTQLAARTGLSPGAVSQHLAVLRGAGLVTSHRYRREVHYTASDLGTALLRSP</sequence>
<dbReference type="InterPro" id="IPR051011">
    <property type="entry name" value="Metal_resp_trans_reg"/>
</dbReference>
<evidence type="ECO:0000256" key="2">
    <source>
        <dbReference type="ARBA" id="ARBA00023125"/>
    </source>
</evidence>
<dbReference type="GO" id="GO:0003700">
    <property type="term" value="F:DNA-binding transcription factor activity"/>
    <property type="evidence" value="ECO:0007669"/>
    <property type="project" value="InterPro"/>
</dbReference>
<dbReference type="RefSeq" id="WP_369231778.1">
    <property type="nucleotide sequence ID" value="NZ_CP163435.1"/>
</dbReference>
<keyword evidence="3" id="KW-0804">Transcription</keyword>
<evidence type="ECO:0000256" key="3">
    <source>
        <dbReference type="ARBA" id="ARBA00023163"/>
    </source>
</evidence>
<keyword evidence="1" id="KW-0805">Transcription regulation</keyword>
<dbReference type="InterPro" id="IPR036388">
    <property type="entry name" value="WH-like_DNA-bd_sf"/>
</dbReference>
<keyword evidence="2" id="KW-0238">DNA-binding</keyword>
<gene>
    <name evidence="5" type="ORF">AB5J56_08960</name>
</gene>
<dbReference type="SMART" id="SM00418">
    <property type="entry name" value="HTH_ARSR"/>
    <property type="match status" value="1"/>
</dbReference>
<dbReference type="SUPFAM" id="SSF46785">
    <property type="entry name" value="Winged helix' DNA-binding domain"/>
    <property type="match status" value="1"/>
</dbReference>
<evidence type="ECO:0000313" key="5">
    <source>
        <dbReference type="EMBL" id="XDQ24805.1"/>
    </source>
</evidence>
<dbReference type="AlphaFoldDB" id="A0AB39P2A0"/>
<dbReference type="Pfam" id="PF01022">
    <property type="entry name" value="HTH_5"/>
    <property type="match status" value="1"/>
</dbReference>
<dbReference type="InterPro" id="IPR011991">
    <property type="entry name" value="ArsR-like_HTH"/>
</dbReference>
<name>A0AB39P2A0_9ACTN</name>
<proteinExistence type="predicted"/>
<dbReference type="GO" id="GO:0003677">
    <property type="term" value="F:DNA binding"/>
    <property type="evidence" value="ECO:0007669"/>
    <property type="project" value="UniProtKB-KW"/>
</dbReference>
<protein>
    <submittedName>
        <fullName evidence="5">ArsR family transcriptional regulator</fullName>
    </submittedName>
</protein>